<sequence>VVTFAHESNLKPDRDTPYVDLPIDGLHHYQAFRRCQIVCAAVTMKTSRTQYVSYARNSASCVLPLTTFTQPDVKHIDINGPNQETAATDPVLVPSYLRCEGTVVYSTVYIPTATARVKR</sequence>
<proteinExistence type="predicted"/>
<gene>
    <name evidence="1" type="ORF">TR165190</name>
</gene>
<protein>
    <submittedName>
        <fullName evidence="1">Uncharacterized protein</fullName>
    </submittedName>
</protein>
<name>A0A0X3P876_SCHSO</name>
<evidence type="ECO:0000313" key="1">
    <source>
        <dbReference type="EMBL" id="JAP46097.1"/>
    </source>
</evidence>
<feature type="non-terminal residue" evidence="1">
    <location>
        <position position="1"/>
    </location>
</feature>
<reference evidence="1" key="1">
    <citation type="submission" date="2016-01" db="EMBL/GenBank/DDBJ databases">
        <title>Reference transcriptome for the parasite Schistocephalus solidus: insights into the molecular evolution of parasitism.</title>
        <authorList>
            <person name="Hebert F.O."/>
            <person name="Grambauer S."/>
            <person name="Barber I."/>
            <person name="Landry C.R."/>
            <person name="Aubin-Horth N."/>
        </authorList>
    </citation>
    <scope>NUCLEOTIDE SEQUENCE</scope>
</reference>
<accession>A0A0X3P876</accession>
<dbReference type="EMBL" id="GEEE01017128">
    <property type="protein sequence ID" value="JAP46097.1"/>
    <property type="molecule type" value="Transcribed_RNA"/>
</dbReference>
<dbReference type="AlphaFoldDB" id="A0A0X3P876"/>
<organism evidence="1">
    <name type="scientific">Schistocephalus solidus</name>
    <name type="common">Tapeworm</name>
    <dbReference type="NCBI Taxonomy" id="70667"/>
    <lineage>
        <taxon>Eukaryota</taxon>
        <taxon>Metazoa</taxon>
        <taxon>Spiralia</taxon>
        <taxon>Lophotrochozoa</taxon>
        <taxon>Platyhelminthes</taxon>
        <taxon>Cestoda</taxon>
        <taxon>Eucestoda</taxon>
        <taxon>Diphyllobothriidea</taxon>
        <taxon>Diphyllobothriidae</taxon>
        <taxon>Schistocephalus</taxon>
    </lineage>
</organism>